<name>A0A9W9FCX8_9EURO</name>
<proteinExistence type="predicted"/>
<reference evidence="2" key="1">
    <citation type="submission" date="2022-11" db="EMBL/GenBank/DDBJ databases">
        <authorList>
            <person name="Petersen C."/>
        </authorList>
    </citation>
    <scope>NUCLEOTIDE SEQUENCE</scope>
    <source>
        <strain evidence="2">IBT 30069</strain>
    </source>
</reference>
<dbReference type="EMBL" id="JAPQKH010000005">
    <property type="protein sequence ID" value="KAJ5097774.1"/>
    <property type="molecule type" value="Genomic_DNA"/>
</dbReference>
<keyword evidence="3" id="KW-1185">Reference proteome</keyword>
<comment type="caution">
    <text evidence="2">The sequence shown here is derived from an EMBL/GenBank/DDBJ whole genome shotgun (WGS) entry which is preliminary data.</text>
</comment>
<reference evidence="2" key="2">
    <citation type="journal article" date="2023" name="IMA Fungus">
        <title>Comparative genomic study of the Penicillium genus elucidates a diverse pangenome and 15 lateral gene transfer events.</title>
        <authorList>
            <person name="Petersen C."/>
            <person name="Sorensen T."/>
            <person name="Nielsen M.R."/>
            <person name="Sondergaard T.E."/>
            <person name="Sorensen J.L."/>
            <person name="Fitzpatrick D.A."/>
            <person name="Frisvad J.C."/>
            <person name="Nielsen K.L."/>
        </authorList>
    </citation>
    <scope>NUCLEOTIDE SEQUENCE</scope>
    <source>
        <strain evidence="2">IBT 30069</strain>
    </source>
</reference>
<feature type="region of interest" description="Disordered" evidence="1">
    <location>
        <begin position="1"/>
        <end position="40"/>
    </location>
</feature>
<feature type="region of interest" description="Disordered" evidence="1">
    <location>
        <begin position="68"/>
        <end position="104"/>
    </location>
</feature>
<evidence type="ECO:0000313" key="3">
    <source>
        <dbReference type="Proteomes" id="UP001149165"/>
    </source>
</evidence>
<evidence type="ECO:0000313" key="2">
    <source>
        <dbReference type="EMBL" id="KAJ5097774.1"/>
    </source>
</evidence>
<feature type="compositionally biased region" description="Acidic residues" evidence="1">
    <location>
        <begin position="76"/>
        <end position="85"/>
    </location>
</feature>
<gene>
    <name evidence="2" type="ORF">N7456_008495</name>
</gene>
<evidence type="ECO:0000256" key="1">
    <source>
        <dbReference type="SAM" id="MobiDB-lite"/>
    </source>
</evidence>
<protein>
    <submittedName>
        <fullName evidence="2">Uncharacterized protein</fullName>
    </submittedName>
</protein>
<accession>A0A9W9FCX8</accession>
<dbReference type="Proteomes" id="UP001149165">
    <property type="component" value="Unassembled WGS sequence"/>
</dbReference>
<sequence length="119" mass="14187">MEERKKKRQSSDECQRSAERRSRKGTGFAEVEKKRKIDHGRRKIPAEVLVTCMSHFVQRKKKELTHGWNLRRRDEEGVDEEDVDEEGTRRSLTNEKSDQSVKDRSKWKKFVEVMKCHGQ</sequence>
<organism evidence="2 3">
    <name type="scientific">Penicillium angulare</name>
    <dbReference type="NCBI Taxonomy" id="116970"/>
    <lineage>
        <taxon>Eukaryota</taxon>
        <taxon>Fungi</taxon>
        <taxon>Dikarya</taxon>
        <taxon>Ascomycota</taxon>
        <taxon>Pezizomycotina</taxon>
        <taxon>Eurotiomycetes</taxon>
        <taxon>Eurotiomycetidae</taxon>
        <taxon>Eurotiales</taxon>
        <taxon>Aspergillaceae</taxon>
        <taxon>Penicillium</taxon>
    </lineage>
</organism>
<dbReference type="AlphaFoldDB" id="A0A9W9FCX8"/>
<feature type="compositionally biased region" description="Basic and acidic residues" evidence="1">
    <location>
        <begin position="1"/>
        <end position="20"/>
    </location>
</feature>
<feature type="compositionally biased region" description="Basic and acidic residues" evidence="1">
    <location>
        <begin position="86"/>
        <end position="104"/>
    </location>
</feature>